<dbReference type="PANTHER" id="PTHR37834">
    <property type="entry name" value="GDSL-LIKE LIPASE/ACYLHYDROLASE DOMAIN PROTEIN (AFU_ORTHOLOGUE AFUA_2G00620)"/>
    <property type="match status" value="1"/>
</dbReference>
<dbReference type="Gene3D" id="2.60.120.260">
    <property type="entry name" value="Galactose-binding domain-like"/>
    <property type="match status" value="1"/>
</dbReference>
<keyword evidence="6" id="KW-0732">Signal</keyword>
<dbReference type="InterPro" id="IPR017853">
    <property type="entry name" value="GH"/>
</dbReference>
<dbReference type="KEGG" id="ccl:Clocl_0350"/>
<dbReference type="EMBL" id="CP003065">
    <property type="protein sequence ID" value="AEV67086.1"/>
    <property type="molecule type" value="Genomic_DNA"/>
</dbReference>
<dbReference type="eggNOG" id="COG2755">
    <property type="taxonomic scope" value="Bacteria"/>
</dbReference>
<dbReference type="PROSITE" id="PS00659">
    <property type="entry name" value="GLYCOSYL_HYDROL_F5"/>
    <property type="match status" value="1"/>
</dbReference>
<name>G8M2L2_ACECE</name>
<dbReference type="PROSITE" id="PS51766">
    <property type="entry name" value="DOCKERIN"/>
    <property type="match status" value="1"/>
</dbReference>
<dbReference type="InterPro" id="IPR036439">
    <property type="entry name" value="Dockerin_dom_sf"/>
</dbReference>
<sequence precursor="true">MYIKQFIRKQALLFSLILVITSLLGSINVFASTAYTGMRDISALELTREMRVGWNLGNTLDAFSSSASGLDTETCWGNPKTTKAMIDKIKEMGFNTVRIPVTWSGHVGPAPNYTIDSAWLDRVEEVVNYVLDNDMYAIINLHHEESSWLIPTYSNQQNVTAQLTKLWEQIANRFKNYSDYLIFETMNEPRVVGSPNEWTGGTYENRAVINSLNAAAVNTIRSTGGNNAKRFIMIPTHAASSITEAMNDLVIPNNDSRVIVSIHMYSPYYFAMVANATATWGSNSDKASLSSELDAIYNKFIKNGRAVVIGEFGTIDKNNLSSRVAHAEYYASEARKRGIPVIWWDNGYYGPGNGDSYAIFNRRALTWYYPEIAQALVRASGYTGPTTTPTTIITPTPTATPVPTPTTSYVYGDVDGNDIVNSIDYAYIKQYLLGMITEFPGANGMHNADVDGSGSINSIDFAYVKQYLLGMISKFPAEENASATPTPGSNATPGILYNGRFSTSNPAGPICAWSGSNVELNFYGTEVSATIRSTGENWFQAFIDGVGQTPFCVNNTTLTVKLASGLSEGNHHLLLWKRTEASQGEAQFLGFDFGSGKLLNPPAPKERKIEFIGDSITCAYGNEGLSKEQSFTPKNENSYMSYAAITARNLNASANLIAWSGIGVCRNYGGAAGPLMGERYLYTLPYSNVKWDFKNYIPQVVVINLGTNDYSTAIPDNATFINAYRDLLSTVRSNYPDAHIFCAVGPMLWGTGLEVCRNNIKSIVNSLNQTGDSKVYFIEFPQQDGSNGYGEDWHPSIKTHELMAEQLTKAIQEKLGWY</sequence>
<evidence type="ECO:0000256" key="3">
    <source>
        <dbReference type="ARBA" id="ARBA00004851"/>
    </source>
</evidence>
<dbReference type="HOGENOM" id="CLU_346724_0_0_9"/>
<dbReference type="GO" id="GO:0045493">
    <property type="term" value="P:xylan catabolic process"/>
    <property type="evidence" value="ECO:0007669"/>
    <property type="project" value="UniProtKB-ARBA"/>
</dbReference>
<dbReference type="Pfam" id="PF00657">
    <property type="entry name" value="Lipase_GDSL"/>
    <property type="match status" value="1"/>
</dbReference>
<evidence type="ECO:0000256" key="10">
    <source>
        <dbReference type="ARBA" id="ARBA00023295"/>
    </source>
</evidence>
<dbReference type="GO" id="GO:0046555">
    <property type="term" value="F:acetylxylan esterase activity"/>
    <property type="evidence" value="ECO:0007669"/>
    <property type="project" value="UniProtKB-EC"/>
</dbReference>
<evidence type="ECO:0000313" key="14">
    <source>
        <dbReference type="Proteomes" id="UP000005435"/>
    </source>
</evidence>
<dbReference type="Pfam" id="PF00150">
    <property type="entry name" value="Cellulase"/>
    <property type="match status" value="1"/>
</dbReference>
<dbReference type="InterPro" id="IPR040794">
    <property type="entry name" value="CE2_N"/>
</dbReference>
<dbReference type="InterPro" id="IPR052762">
    <property type="entry name" value="PCW_deacetylase/CE"/>
</dbReference>
<dbReference type="Gene3D" id="3.40.50.1110">
    <property type="entry name" value="SGNH hydrolase"/>
    <property type="match status" value="1"/>
</dbReference>
<evidence type="ECO:0000313" key="13">
    <source>
        <dbReference type="EMBL" id="AEV67086.1"/>
    </source>
</evidence>
<evidence type="ECO:0000256" key="5">
    <source>
        <dbReference type="ARBA" id="ARBA00022525"/>
    </source>
</evidence>
<dbReference type="CDD" id="cd01831">
    <property type="entry name" value="Endoglucanase_E_like"/>
    <property type="match status" value="1"/>
</dbReference>
<dbReference type="EC" id="3.1.1.72" evidence="4"/>
<keyword evidence="8" id="KW-0136">Cellulose degradation</keyword>
<dbReference type="Gene3D" id="3.20.20.80">
    <property type="entry name" value="Glycosidases"/>
    <property type="match status" value="1"/>
</dbReference>
<evidence type="ECO:0000256" key="8">
    <source>
        <dbReference type="ARBA" id="ARBA00023001"/>
    </source>
</evidence>
<dbReference type="GO" id="GO:0004553">
    <property type="term" value="F:hydrolase activity, hydrolyzing O-glycosyl compounds"/>
    <property type="evidence" value="ECO:0007669"/>
    <property type="project" value="InterPro"/>
</dbReference>
<feature type="domain" description="Dockerin" evidence="12">
    <location>
        <begin position="407"/>
        <end position="477"/>
    </location>
</feature>
<dbReference type="Pfam" id="PF00404">
    <property type="entry name" value="Dockerin_1"/>
    <property type="match status" value="1"/>
</dbReference>
<dbReference type="InterPro" id="IPR001087">
    <property type="entry name" value="GDSL"/>
</dbReference>
<evidence type="ECO:0000256" key="9">
    <source>
        <dbReference type="ARBA" id="ARBA00023277"/>
    </source>
</evidence>
<dbReference type="PROSITE" id="PS00018">
    <property type="entry name" value="EF_HAND_1"/>
    <property type="match status" value="1"/>
</dbReference>
<dbReference type="SUPFAM" id="SSF52266">
    <property type="entry name" value="SGNH hydrolase"/>
    <property type="match status" value="1"/>
</dbReference>
<dbReference type="InterPro" id="IPR018087">
    <property type="entry name" value="Glyco_hydro_5_CS"/>
</dbReference>
<gene>
    <name evidence="13" type="ordered locus">Clocl_0350</name>
</gene>
<evidence type="ECO:0000259" key="12">
    <source>
        <dbReference type="PROSITE" id="PS51766"/>
    </source>
</evidence>
<dbReference type="InterPro" id="IPR018247">
    <property type="entry name" value="EF_Hand_1_Ca_BS"/>
</dbReference>
<dbReference type="InterPro" id="IPR036514">
    <property type="entry name" value="SGNH_hydro_sf"/>
</dbReference>
<dbReference type="Proteomes" id="UP000005435">
    <property type="component" value="Chromosome"/>
</dbReference>
<dbReference type="FunFam" id="3.40.50.1110:FF:000057">
    <property type="entry name" value="Acetylxylan esterase / glucomannan deacetylase"/>
    <property type="match status" value="1"/>
</dbReference>
<reference evidence="13 14" key="2">
    <citation type="journal article" date="2012" name="Stand. Genomic Sci.">
        <title>Complete Genome Sequence of Clostridium clariflavum DSM 19732.</title>
        <authorList>
            <person name="Izquierdo J.A."/>
            <person name="Goodwin L."/>
            <person name="Davenport K.W."/>
            <person name="Teshima H."/>
            <person name="Bruce D."/>
            <person name="Detter C."/>
            <person name="Tapia R."/>
            <person name="Han S."/>
            <person name="Land M."/>
            <person name="Hauser L."/>
            <person name="Jeffries C.D."/>
            <person name="Han J."/>
            <person name="Pitluck S."/>
            <person name="Nolan M."/>
            <person name="Chen A."/>
            <person name="Huntemann M."/>
            <person name="Mavromatis K."/>
            <person name="Mikhailova N."/>
            <person name="Liolios K."/>
            <person name="Woyke T."/>
            <person name="Lynd L.R."/>
        </authorList>
    </citation>
    <scope>NUCLEOTIDE SEQUENCE [LARGE SCALE GENOMIC DNA]</scope>
    <source>
        <strain evidence="14">DSM 19732 / NBRC 101661 / EBR45</strain>
    </source>
</reference>
<accession>G8M2L2</accession>
<keyword evidence="14" id="KW-1185">Reference proteome</keyword>
<dbReference type="CDD" id="cd14256">
    <property type="entry name" value="Dockerin_I"/>
    <property type="match status" value="1"/>
</dbReference>
<reference evidence="14" key="1">
    <citation type="submission" date="2011-12" db="EMBL/GenBank/DDBJ databases">
        <title>Complete sequence of Clostridium clariflavum DSM 19732.</title>
        <authorList>
            <consortium name="US DOE Joint Genome Institute"/>
            <person name="Lucas S."/>
            <person name="Han J."/>
            <person name="Lapidus A."/>
            <person name="Cheng J.-F."/>
            <person name="Goodwin L."/>
            <person name="Pitluck S."/>
            <person name="Peters L."/>
            <person name="Teshima H."/>
            <person name="Detter J.C."/>
            <person name="Han C."/>
            <person name="Tapia R."/>
            <person name="Land M."/>
            <person name="Hauser L."/>
            <person name="Kyrpides N."/>
            <person name="Ivanova N."/>
            <person name="Pagani I."/>
            <person name="Kitzmiller T."/>
            <person name="Lynd L."/>
            <person name="Izquierdo J."/>
            <person name="Woyke T."/>
        </authorList>
    </citation>
    <scope>NUCLEOTIDE SEQUENCE [LARGE SCALE GENOMIC DNA]</scope>
    <source>
        <strain evidence="14">DSM 19732 / NBRC 101661 / EBR45</strain>
    </source>
</reference>
<dbReference type="GO" id="GO:0030245">
    <property type="term" value="P:cellulose catabolic process"/>
    <property type="evidence" value="ECO:0007669"/>
    <property type="project" value="UniProtKB-KW"/>
</dbReference>
<dbReference type="OrthoDB" id="9801375at2"/>
<keyword evidence="11" id="KW-0624">Polysaccharide degradation</keyword>
<dbReference type="InterPro" id="IPR016134">
    <property type="entry name" value="Dockerin_dom"/>
</dbReference>
<keyword evidence="9" id="KW-0119">Carbohydrate metabolism</keyword>
<dbReference type="PANTHER" id="PTHR37834:SF2">
    <property type="entry name" value="ESTERASE, SGNH HYDROLASE-TYPE"/>
    <property type="match status" value="1"/>
</dbReference>
<dbReference type="SUPFAM" id="SSF63446">
    <property type="entry name" value="Type I dockerin domain"/>
    <property type="match status" value="1"/>
</dbReference>
<organism evidence="13 14">
    <name type="scientific">Acetivibrio clariflavus (strain DSM 19732 / NBRC 101661 / EBR45)</name>
    <name type="common">Clostridium clariflavum</name>
    <dbReference type="NCBI Taxonomy" id="720554"/>
    <lineage>
        <taxon>Bacteria</taxon>
        <taxon>Bacillati</taxon>
        <taxon>Bacillota</taxon>
        <taxon>Clostridia</taxon>
        <taxon>Eubacteriales</taxon>
        <taxon>Oscillospiraceae</taxon>
        <taxon>Acetivibrio</taxon>
    </lineage>
</organism>
<dbReference type="Gene3D" id="1.10.1330.10">
    <property type="entry name" value="Dockerin domain"/>
    <property type="match status" value="1"/>
</dbReference>
<evidence type="ECO:0000256" key="6">
    <source>
        <dbReference type="ARBA" id="ARBA00022729"/>
    </source>
</evidence>
<evidence type="ECO:0000256" key="7">
    <source>
        <dbReference type="ARBA" id="ARBA00022801"/>
    </source>
</evidence>
<evidence type="ECO:0000256" key="11">
    <source>
        <dbReference type="ARBA" id="ARBA00023326"/>
    </source>
</evidence>
<dbReference type="RefSeq" id="WP_014253718.1">
    <property type="nucleotide sequence ID" value="NC_016627.1"/>
</dbReference>
<comment type="catalytic activity">
    <reaction evidence="1">
        <text>Deacetylation of xylans and xylo-oligosaccharides.</text>
        <dbReference type="EC" id="3.1.1.72"/>
    </reaction>
</comment>
<dbReference type="SUPFAM" id="SSF51445">
    <property type="entry name" value="(Trans)glycosidases"/>
    <property type="match status" value="1"/>
</dbReference>
<protein>
    <recommendedName>
        <fullName evidence="4">acetylxylan esterase</fullName>
        <ecNumber evidence="4">3.1.1.72</ecNumber>
    </recommendedName>
</protein>
<keyword evidence="10" id="KW-0326">Glycosidase</keyword>
<dbReference type="GO" id="GO:2000884">
    <property type="term" value="P:glucomannan catabolic process"/>
    <property type="evidence" value="ECO:0007669"/>
    <property type="project" value="UniProtKB-ARBA"/>
</dbReference>
<evidence type="ECO:0000256" key="4">
    <source>
        <dbReference type="ARBA" id="ARBA00013092"/>
    </source>
</evidence>
<keyword evidence="7" id="KW-0378">Hydrolase</keyword>
<dbReference type="InterPro" id="IPR001547">
    <property type="entry name" value="Glyco_hydro_5"/>
</dbReference>
<comment type="pathway">
    <text evidence="3">Glycan degradation; xylan degradation.</text>
</comment>
<dbReference type="InterPro" id="IPR002105">
    <property type="entry name" value="Dockerin_1_rpt"/>
</dbReference>
<dbReference type="STRING" id="720554.Clocl_0350"/>
<keyword evidence="5" id="KW-0964">Secreted</keyword>
<dbReference type="InterPro" id="IPR037461">
    <property type="entry name" value="CtCE2-like_dom"/>
</dbReference>
<dbReference type="AlphaFoldDB" id="G8M2L2"/>
<comment type="subcellular location">
    <subcellularLocation>
        <location evidence="2">Secreted</location>
    </subcellularLocation>
</comment>
<evidence type="ECO:0000256" key="1">
    <source>
        <dbReference type="ARBA" id="ARBA00001691"/>
    </source>
</evidence>
<dbReference type="Pfam" id="PF17996">
    <property type="entry name" value="CE2_N"/>
    <property type="match status" value="1"/>
</dbReference>
<evidence type="ECO:0000256" key="2">
    <source>
        <dbReference type="ARBA" id="ARBA00004613"/>
    </source>
</evidence>
<dbReference type="GO" id="GO:0005576">
    <property type="term" value="C:extracellular region"/>
    <property type="evidence" value="ECO:0007669"/>
    <property type="project" value="UniProtKB-SubCell"/>
</dbReference>
<proteinExistence type="predicted"/>
<dbReference type="eggNOG" id="COG2730">
    <property type="taxonomic scope" value="Bacteria"/>
</dbReference>